<reference evidence="2 3" key="1">
    <citation type="journal article" date="2018" name="Mycol. Prog.">
        <title>Coniella lustricola, a new species from submerged detritus.</title>
        <authorList>
            <person name="Raudabaugh D.B."/>
            <person name="Iturriaga T."/>
            <person name="Carver A."/>
            <person name="Mondo S."/>
            <person name="Pangilinan J."/>
            <person name="Lipzen A."/>
            <person name="He G."/>
            <person name="Amirebrahimi M."/>
            <person name="Grigoriev I.V."/>
            <person name="Miller A.N."/>
        </authorList>
    </citation>
    <scope>NUCLEOTIDE SEQUENCE [LARGE SCALE GENOMIC DNA]</scope>
    <source>
        <strain evidence="2 3">B22-T-1</strain>
    </source>
</reference>
<evidence type="ECO:0000313" key="2">
    <source>
        <dbReference type="EMBL" id="PSR97013.1"/>
    </source>
</evidence>
<dbReference type="InParanoid" id="A0A2T3AFS8"/>
<gene>
    <name evidence="2" type="ORF">BD289DRAFT_480353</name>
</gene>
<dbReference type="Proteomes" id="UP000241462">
    <property type="component" value="Unassembled WGS sequence"/>
</dbReference>
<organism evidence="2 3">
    <name type="scientific">Coniella lustricola</name>
    <dbReference type="NCBI Taxonomy" id="2025994"/>
    <lineage>
        <taxon>Eukaryota</taxon>
        <taxon>Fungi</taxon>
        <taxon>Dikarya</taxon>
        <taxon>Ascomycota</taxon>
        <taxon>Pezizomycotina</taxon>
        <taxon>Sordariomycetes</taxon>
        <taxon>Sordariomycetidae</taxon>
        <taxon>Diaporthales</taxon>
        <taxon>Schizoparmaceae</taxon>
        <taxon>Coniella</taxon>
    </lineage>
</organism>
<dbReference type="EMBL" id="KZ678395">
    <property type="protein sequence ID" value="PSR97013.1"/>
    <property type="molecule type" value="Genomic_DNA"/>
</dbReference>
<dbReference type="AlphaFoldDB" id="A0A2T3AFS8"/>
<evidence type="ECO:0000256" key="1">
    <source>
        <dbReference type="SAM" id="SignalP"/>
    </source>
</evidence>
<protein>
    <submittedName>
        <fullName evidence="2">Uncharacterized protein</fullName>
    </submittedName>
</protein>
<accession>A0A2T3AFS8</accession>
<keyword evidence="1" id="KW-0732">Signal</keyword>
<proteinExistence type="predicted"/>
<evidence type="ECO:0000313" key="3">
    <source>
        <dbReference type="Proteomes" id="UP000241462"/>
    </source>
</evidence>
<sequence>MFDAFIVRFFFVQIFLGAAALMTQARPAKAPLPLKAAIIKGAAAWYFQACNNSSFGHHGRRI</sequence>
<keyword evidence="3" id="KW-1185">Reference proteome</keyword>
<feature type="signal peptide" evidence="1">
    <location>
        <begin position="1"/>
        <end position="25"/>
    </location>
</feature>
<feature type="chain" id="PRO_5015742067" evidence="1">
    <location>
        <begin position="26"/>
        <end position="62"/>
    </location>
</feature>
<name>A0A2T3AFS8_9PEZI</name>